<name>A0AAW9HDV7_9ACTO</name>
<accession>A0AAW9HDV7</accession>
<feature type="modified residue" description="N6-(pyridoxal phosphate)lysine" evidence="4">
    <location>
        <position position="66"/>
    </location>
</feature>
<dbReference type="PANTHER" id="PTHR30511">
    <property type="entry name" value="ALANINE RACEMASE"/>
    <property type="match status" value="1"/>
</dbReference>
<dbReference type="NCBIfam" id="TIGR00492">
    <property type="entry name" value="alr"/>
    <property type="match status" value="1"/>
</dbReference>
<dbReference type="InterPro" id="IPR011079">
    <property type="entry name" value="Ala_racemase_C"/>
</dbReference>
<evidence type="ECO:0000256" key="6">
    <source>
        <dbReference type="SAM" id="MobiDB-lite"/>
    </source>
</evidence>
<keyword evidence="3 8" id="KW-0413">Isomerase</keyword>
<dbReference type="SUPFAM" id="SSF50621">
    <property type="entry name" value="Alanine racemase C-terminal domain-like"/>
    <property type="match status" value="1"/>
</dbReference>
<dbReference type="SUPFAM" id="SSF51419">
    <property type="entry name" value="PLP-binding barrel"/>
    <property type="match status" value="1"/>
</dbReference>
<dbReference type="Pfam" id="PF01168">
    <property type="entry name" value="Ala_racemase_N"/>
    <property type="match status" value="1"/>
</dbReference>
<dbReference type="InterPro" id="IPR000821">
    <property type="entry name" value="Ala_racemase"/>
</dbReference>
<dbReference type="AlphaFoldDB" id="A0AAW9HDV7"/>
<dbReference type="EMBL" id="JAWNFV010000018">
    <property type="protein sequence ID" value="MDY5141270.1"/>
    <property type="molecule type" value="Genomic_DNA"/>
</dbReference>
<sequence length="422" mass="44706">PQVTSAPQLASPAPHSYPRLNRKNTMFSLDPAVFTSRATISLGALEQNLTRVRAHLTGQKIMAVIKGDAYGHGLLPAARAFARAGADYLGVAQVAEALALVREWGEQPTEGEALAGHPALPPVFSWIYTPDSDLAPALEAGIELSVGDTWMIEAVARAAQATGHTARVHLSVDSGMTREGFNLEDIPAAAQLLATHQQAGRLEVVGIWSHLACADDPDSDATTSQIAVFDEARRLATRASLTPRLAHLSASSGVLWHPGARYDMVRPGIILYGLSPEPRRTLASDLGLRPAMRLESELLTTRQLSHRAGVSYGHTAVVEDGAVLGVVPLGYADGVPRALSNKGYVTVGEGPAAQRAPITGRVCMDQFVVRLDGPLPAGTPVVLFGDPARGEVSAAQWALASGTISYEIITRVAARVPRLYVK</sequence>
<dbReference type="Proteomes" id="UP001288320">
    <property type="component" value="Unassembled WGS sequence"/>
</dbReference>
<evidence type="ECO:0000256" key="3">
    <source>
        <dbReference type="ARBA" id="ARBA00023235"/>
    </source>
</evidence>
<dbReference type="GO" id="GO:0030632">
    <property type="term" value="P:D-alanine biosynthetic process"/>
    <property type="evidence" value="ECO:0007669"/>
    <property type="project" value="TreeGrafter"/>
</dbReference>
<dbReference type="GO" id="GO:0008784">
    <property type="term" value="F:alanine racemase activity"/>
    <property type="evidence" value="ECO:0007669"/>
    <property type="project" value="UniProtKB-EC"/>
</dbReference>
<dbReference type="RefSeq" id="WP_320753114.1">
    <property type="nucleotide sequence ID" value="NZ_JAWNFV010000018.1"/>
</dbReference>
<feature type="binding site" evidence="5">
    <location>
        <position position="178"/>
    </location>
    <ligand>
        <name>substrate</name>
    </ligand>
</feature>
<comment type="caution">
    <text evidence="8">The sequence shown here is derived from an EMBL/GenBank/DDBJ whole genome shotgun (WGS) entry which is preliminary data.</text>
</comment>
<dbReference type="CDD" id="cd00430">
    <property type="entry name" value="PLPDE_III_AR"/>
    <property type="match status" value="1"/>
</dbReference>
<evidence type="ECO:0000256" key="5">
    <source>
        <dbReference type="PIRSR" id="PIRSR600821-52"/>
    </source>
</evidence>
<dbReference type="InterPro" id="IPR029066">
    <property type="entry name" value="PLP-binding_barrel"/>
</dbReference>
<evidence type="ECO:0000256" key="2">
    <source>
        <dbReference type="ARBA" id="ARBA00022898"/>
    </source>
</evidence>
<dbReference type="GO" id="GO:0005829">
    <property type="term" value="C:cytosol"/>
    <property type="evidence" value="ECO:0007669"/>
    <property type="project" value="TreeGrafter"/>
</dbReference>
<dbReference type="InterPro" id="IPR001608">
    <property type="entry name" value="Ala_racemase_N"/>
</dbReference>
<keyword evidence="2 4" id="KW-0663">Pyridoxal phosphate</keyword>
<protein>
    <submittedName>
        <fullName evidence="8">Alanine racemase</fullName>
        <ecNumber evidence="8">5.1.1.1</ecNumber>
    </submittedName>
</protein>
<feature type="domain" description="Alanine racemase C-terminal" evidence="7">
    <location>
        <begin position="291"/>
        <end position="421"/>
    </location>
</feature>
<feature type="binding site" evidence="5">
    <location>
        <position position="364"/>
    </location>
    <ligand>
        <name>substrate</name>
    </ligand>
</feature>
<dbReference type="SMART" id="SM01005">
    <property type="entry name" value="Ala_racemase_C"/>
    <property type="match status" value="1"/>
</dbReference>
<evidence type="ECO:0000313" key="8">
    <source>
        <dbReference type="EMBL" id="MDY5141270.1"/>
    </source>
</evidence>
<feature type="non-terminal residue" evidence="8">
    <location>
        <position position="1"/>
    </location>
</feature>
<dbReference type="InterPro" id="IPR009006">
    <property type="entry name" value="Ala_racemase/Decarboxylase_C"/>
</dbReference>
<organism evidence="8 9">
    <name type="scientific">Actinotignum timonense</name>
    <dbReference type="NCBI Taxonomy" id="1870995"/>
    <lineage>
        <taxon>Bacteria</taxon>
        <taxon>Bacillati</taxon>
        <taxon>Actinomycetota</taxon>
        <taxon>Actinomycetes</taxon>
        <taxon>Actinomycetales</taxon>
        <taxon>Actinomycetaceae</taxon>
        <taxon>Actinotignum</taxon>
    </lineage>
</organism>
<dbReference type="PRINTS" id="PR00992">
    <property type="entry name" value="ALARACEMASE"/>
</dbReference>
<dbReference type="HAMAP" id="MF_01201">
    <property type="entry name" value="Ala_racemase"/>
    <property type="match status" value="1"/>
</dbReference>
<reference evidence="8" key="1">
    <citation type="submission" date="2023-10" db="EMBL/GenBank/DDBJ databases">
        <title>Whole Genome based description of the genera Actinobaculum and Actinotignum reveals a complex phylogenetic relationship within the species included in the genus Actinotignum.</title>
        <authorList>
            <person name="Jensen C.S."/>
            <person name="Dargis R."/>
            <person name="Kemp M."/>
            <person name="Christensen J.J."/>
        </authorList>
    </citation>
    <scope>NUCLEOTIDE SEQUENCE</scope>
    <source>
        <strain evidence="8">SLA_B245</strain>
    </source>
</reference>
<dbReference type="FunFam" id="3.20.20.10:FF:000002">
    <property type="entry name" value="Alanine racemase"/>
    <property type="match status" value="1"/>
</dbReference>
<dbReference type="PROSITE" id="PS00395">
    <property type="entry name" value="ALANINE_RACEMASE"/>
    <property type="match status" value="1"/>
</dbReference>
<dbReference type="Gene3D" id="3.20.20.10">
    <property type="entry name" value="Alanine racemase"/>
    <property type="match status" value="1"/>
</dbReference>
<dbReference type="PANTHER" id="PTHR30511:SF0">
    <property type="entry name" value="ALANINE RACEMASE, CATABOLIC-RELATED"/>
    <property type="match status" value="1"/>
</dbReference>
<dbReference type="GO" id="GO:0009252">
    <property type="term" value="P:peptidoglycan biosynthetic process"/>
    <property type="evidence" value="ECO:0007669"/>
    <property type="project" value="TreeGrafter"/>
</dbReference>
<proteinExistence type="inferred from homology"/>
<feature type="region of interest" description="Disordered" evidence="6">
    <location>
        <begin position="1"/>
        <end position="21"/>
    </location>
</feature>
<dbReference type="Gene3D" id="2.40.37.10">
    <property type="entry name" value="Lyase, Ornithine Decarboxylase, Chain A, domain 1"/>
    <property type="match status" value="1"/>
</dbReference>
<gene>
    <name evidence="8" type="primary">alr</name>
    <name evidence="8" type="ORF">R6G74_08130</name>
</gene>
<dbReference type="InterPro" id="IPR020622">
    <property type="entry name" value="Ala_racemase_pyridoxalP-BS"/>
</dbReference>
<comment type="cofactor">
    <cofactor evidence="1 4">
        <name>pyridoxal 5'-phosphate</name>
        <dbReference type="ChEBI" id="CHEBI:597326"/>
    </cofactor>
</comment>
<dbReference type="EC" id="5.1.1.1" evidence="8"/>
<evidence type="ECO:0000313" key="9">
    <source>
        <dbReference type="Proteomes" id="UP001288320"/>
    </source>
</evidence>
<evidence type="ECO:0000256" key="4">
    <source>
        <dbReference type="PIRSR" id="PIRSR600821-50"/>
    </source>
</evidence>
<dbReference type="Pfam" id="PF00842">
    <property type="entry name" value="Ala_racemase_C"/>
    <property type="match status" value="1"/>
</dbReference>
<evidence type="ECO:0000259" key="7">
    <source>
        <dbReference type="SMART" id="SM01005"/>
    </source>
</evidence>
<evidence type="ECO:0000256" key="1">
    <source>
        <dbReference type="ARBA" id="ARBA00001933"/>
    </source>
</evidence>
<dbReference type="GO" id="GO:0030170">
    <property type="term" value="F:pyridoxal phosphate binding"/>
    <property type="evidence" value="ECO:0007669"/>
    <property type="project" value="TreeGrafter"/>
</dbReference>